<dbReference type="PANTHER" id="PTHR32183">
    <property type="match status" value="1"/>
</dbReference>
<evidence type="ECO:0000313" key="5">
    <source>
        <dbReference type="EMBL" id="PVU88568.1"/>
    </source>
</evidence>
<dbReference type="PANTHER" id="PTHR32183:SF11">
    <property type="entry name" value="THIOL METHYLTRANSFERASE 2-RELATED"/>
    <property type="match status" value="1"/>
</dbReference>
<organism evidence="5 6">
    <name type="scientific">Smittium simulii</name>
    <dbReference type="NCBI Taxonomy" id="133385"/>
    <lineage>
        <taxon>Eukaryota</taxon>
        <taxon>Fungi</taxon>
        <taxon>Fungi incertae sedis</taxon>
        <taxon>Zoopagomycota</taxon>
        <taxon>Kickxellomycotina</taxon>
        <taxon>Harpellomycetes</taxon>
        <taxon>Harpellales</taxon>
        <taxon>Legeriomycetaceae</taxon>
        <taxon>Smittium</taxon>
    </lineage>
</organism>
<dbReference type="PROSITE" id="PS51585">
    <property type="entry name" value="SAM_MT_TPMT"/>
    <property type="match status" value="1"/>
</dbReference>
<comment type="caution">
    <text evidence="5">The sequence shown here is derived from an EMBL/GenBank/DDBJ whole genome shotgun (WGS) entry which is preliminary data.</text>
</comment>
<evidence type="ECO:0000256" key="4">
    <source>
        <dbReference type="ARBA" id="ARBA00022691"/>
    </source>
</evidence>
<reference evidence="5 6" key="1">
    <citation type="journal article" date="2018" name="MBio">
        <title>Comparative Genomics Reveals the Core Gene Toolbox for the Fungus-Insect Symbiosis.</title>
        <authorList>
            <person name="Wang Y."/>
            <person name="Stata M."/>
            <person name="Wang W."/>
            <person name="Stajich J.E."/>
            <person name="White M.M."/>
            <person name="Moncalvo J.M."/>
        </authorList>
    </citation>
    <scope>NUCLEOTIDE SEQUENCE [LARGE SCALE GENOMIC DNA]</scope>
    <source>
        <strain evidence="5 6">SWE-8-4</strain>
    </source>
</reference>
<protein>
    <recommendedName>
        <fullName evidence="7">Methyltransferase domain-containing protein</fullName>
    </recommendedName>
</protein>
<dbReference type="EMBL" id="MBFR01000372">
    <property type="protein sequence ID" value="PVU88568.1"/>
    <property type="molecule type" value="Genomic_DNA"/>
</dbReference>
<keyword evidence="3" id="KW-0808">Transferase</keyword>
<dbReference type="GO" id="GO:0008757">
    <property type="term" value="F:S-adenosylmethionine-dependent methyltransferase activity"/>
    <property type="evidence" value="ECO:0007669"/>
    <property type="project" value="InterPro"/>
</dbReference>
<keyword evidence="4" id="KW-0949">S-adenosyl-L-methionine</keyword>
<sequence>MSTNEGRNLAPSDWQRFWDTGDTLWDVGKPNIALMQLLEERAYKLPEGTGLVAGCGAGYDVIYLAQRGHATAGLDVSETAIQKAKQLASNSGLSPSAIAENISWIVGDFYSFKLPEALFQFAYDFTFFCTVFPTDRPRWAKRYSEIISSGGQLITLMYPMEEHGKNPPPFILSEEIYHQALDPYFELTYIDRDPAKEPPRTSKMVMAVWTRK</sequence>
<keyword evidence="1" id="KW-0597">Phosphoprotein</keyword>
<proteinExistence type="predicted"/>
<dbReference type="Gene3D" id="3.40.50.150">
    <property type="entry name" value="Vaccinia Virus protein VP39"/>
    <property type="match status" value="1"/>
</dbReference>
<dbReference type="OrthoDB" id="276151at2759"/>
<evidence type="ECO:0000313" key="6">
    <source>
        <dbReference type="Proteomes" id="UP000245383"/>
    </source>
</evidence>
<dbReference type="Pfam" id="PF05724">
    <property type="entry name" value="TPMT"/>
    <property type="match status" value="1"/>
</dbReference>
<dbReference type="STRING" id="133385.A0A2T9Y899"/>
<dbReference type="InterPro" id="IPR008854">
    <property type="entry name" value="TPMT"/>
</dbReference>
<dbReference type="Proteomes" id="UP000245383">
    <property type="component" value="Unassembled WGS sequence"/>
</dbReference>
<dbReference type="GO" id="GO:0032259">
    <property type="term" value="P:methylation"/>
    <property type="evidence" value="ECO:0007669"/>
    <property type="project" value="UniProtKB-KW"/>
</dbReference>
<accession>A0A2T9Y899</accession>
<evidence type="ECO:0000256" key="2">
    <source>
        <dbReference type="ARBA" id="ARBA00022603"/>
    </source>
</evidence>
<gene>
    <name evidence="5" type="ORF">BB561_005780</name>
</gene>
<evidence type="ECO:0000256" key="1">
    <source>
        <dbReference type="ARBA" id="ARBA00022553"/>
    </source>
</evidence>
<keyword evidence="6" id="KW-1185">Reference proteome</keyword>
<evidence type="ECO:0000256" key="3">
    <source>
        <dbReference type="ARBA" id="ARBA00022679"/>
    </source>
</evidence>
<dbReference type="CDD" id="cd02440">
    <property type="entry name" value="AdoMet_MTases"/>
    <property type="match status" value="1"/>
</dbReference>
<dbReference type="AlphaFoldDB" id="A0A2T9Y899"/>
<keyword evidence="2" id="KW-0489">Methyltransferase</keyword>
<dbReference type="SUPFAM" id="SSF53335">
    <property type="entry name" value="S-adenosyl-L-methionine-dependent methyltransferases"/>
    <property type="match status" value="1"/>
</dbReference>
<dbReference type="InterPro" id="IPR029063">
    <property type="entry name" value="SAM-dependent_MTases_sf"/>
</dbReference>
<name>A0A2T9Y899_9FUNG</name>
<evidence type="ECO:0008006" key="7">
    <source>
        <dbReference type="Google" id="ProtNLM"/>
    </source>
</evidence>